<dbReference type="NCBIfam" id="NF045485">
    <property type="entry name" value="FPPsyn"/>
    <property type="match status" value="1"/>
</dbReference>
<dbReference type="GO" id="GO:0016114">
    <property type="term" value="P:terpenoid biosynthetic process"/>
    <property type="evidence" value="ECO:0007669"/>
    <property type="project" value="UniProtKB-ARBA"/>
</dbReference>
<evidence type="ECO:0000256" key="11">
    <source>
        <dbReference type="ARBA" id="ARBA00049399"/>
    </source>
</evidence>
<evidence type="ECO:0000256" key="4">
    <source>
        <dbReference type="ARBA" id="ARBA00015100"/>
    </source>
</evidence>
<evidence type="ECO:0000256" key="9">
    <source>
        <dbReference type="ARBA" id="ARBA00032380"/>
    </source>
</evidence>
<evidence type="ECO:0000256" key="1">
    <source>
        <dbReference type="ARBA" id="ARBA00001946"/>
    </source>
</evidence>
<dbReference type="GO" id="GO:0046872">
    <property type="term" value="F:metal ion binding"/>
    <property type="evidence" value="ECO:0007669"/>
    <property type="project" value="UniProtKB-KW"/>
</dbReference>
<dbReference type="InterPro" id="IPR053378">
    <property type="entry name" value="Prenyl_diphosphate_synthase"/>
</dbReference>
<evidence type="ECO:0000256" key="2">
    <source>
        <dbReference type="ARBA" id="ARBA00006706"/>
    </source>
</evidence>
<dbReference type="GO" id="GO:0004337">
    <property type="term" value="F:(2E,6E)-farnesyl diphosphate synthase activity"/>
    <property type="evidence" value="ECO:0007669"/>
    <property type="project" value="UniProtKB-EC"/>
</dbReference>
<dbReference type="EC" id="2.5.1.10" evidence="3"/>
<evidence type="ECO:0000256" key="8">
    <source>
        <dbReference type="ARBA" id="ARBA00023229"/>
    </source>
</evidence>
<dbReference type="KEGG" id="kpul:GXN76_06880"/>
<protein>
    <recommendedName>
        <fullName evidence="4">Farnesyl diphosphate synthase</fullName>
        <ecNumber evidence="3">2.5.1.10</ecNumber>
    </recommendedName>
    <alternativeName>
        <fullName evidence="10">(2E,6E)-farnesyl diphosphate synthase</fullName>
    </alternativeName>
    <alternativeName>
        <fullName evidence="9">Geranyltranstransferase</fullName>
    </alternativeName>
</protein>
<dbReference type="GO" id="GO:0005737">
    <property type="term" value="C:cytoplasm"/>
    <property type="evidence" value="ECO:0007669"/>
    <property type="project" value="UniProtKB-ARBA"/>
</dbReference>
<gene>
    <name evidence="13" type="ORF">GXN76_06880</name>
</gene>
<dbReference type="Pfam" id="PF00348">
    <property type="entry name" value="polyprenyl_synt"/>
    <property type="match status" value="1"/>
</dbReference>
<keyword evidence="14" id="KW-1185">Reference proteome</keyword>
<comment type="similarity">
    <text evidence="2 12">Belongs to the FPP/GGPP synthase family.</text>
</comment>
<dbReference type="PANTHER" id="PTHR43281:SF1">
    <property type="entry name" value="FARNESYL DIPHOSPHATE SYNTHASE"/>
    <property type="match status" value="1"/>
</dbReference>
<dbReference type="FunFam" id="1.10.600.10:FF:000001">
    <property type="entry name" value="Geranylgeranyl diphosphate synthase"/>
    <property type="match status" value="1"/>
</dbReference>
<dbReference type="InterPro" id="IPR033749">
    <property type="entry name" value="Polyprenyl_synt_CS"/>
</dbReference>
<organism evidence="13 14">
    <name type="scientific">Kroppenstedtia pulmonis</name>
    <dbReference type="NCBI Taxonomy" id="1380685"/>
    <lineage>
        <taxon>Bacteria</taxon>
        <taxon>Bacillati</taxon>
        <taxon>Bacillota</taxon>
        <taxon>Bacilli</taxon>
        <taxon>Bacillales</taxon>
        <taxon>Thermoactinomycetaceae</taxon>
        <taxon>Kroppenstedtia</taxon>
    </lineage>
</organism>
<dbReference type="PANTHER" id="PTHR43281">
    <property type="entry name" value="FARNESYL DIPHOSPHATE SYNTHASE"/>
    <property type="match status" value="1"/>
</dbReference>
<evidence type="ECO:0000313" key="14">
    <source>
        <dbReference type="Proteomes" id="UP000503088"/>
    </source>
</evidence>
<proteinExistence type="inferred from homology"/>
<dbReference type="SUPFAM" id="SSF48576">
    <property type="entry name" value="Terpenoid synthases"/>
    <property type="match status" value="1"/>
</dbReference>
<dbReference type="InterPro" id="IPR000092">
    <property type="entry name" value="Polyprenyl_synt"/>
</dbReference>
<evidence type="ECO:0000313" key="13">
    <source>
        <dbReference type="EMBL" id="QKG85943.1"/>
    </source>
</evidence>
<comment type="cofactor">
    <cofactor evidence="1">
        <name>Mg(2+)</name>
        <dbReference type="ChEBI" id="CHEBI:18420"/>
    </cofactor>
</comment>
<dbReference type="SFLD" id="SFLDS00005">
    <property type="entry name" value="Isoprenoid_Synthase_Type_I"/>
    <property type="match status" value="1"/>
</dbReference>
<dbReference type="InterPro" id="IPR008949">
    <property type="entry name" value="Isoprenoid_synthase_dom_sf"/>
</dbReference>
<evidence type="ECO:0000256" key="3">
    <source>
        <dbReference type="ARBA" id="ARBA00012439"/>
    </source>
</evidence>
<evidence type="ECO:0000256" key="12">
    <source>
        <dbReference type="RuleBase" id="RU004466"/>
    </source>
</evidence>
<evidence type="ECO:0000256" key="6">
    <source>
        <dbReference type="ARBA" id="ARBA00022723"/>
    </source>
</evidence>
<evidence type="ECO:0000256" key="10">
    <source>
        <dbReference type="ARBA" id="ARBA00032873"/>
    </source>
</evidence>
<dbReference type="AlphaFoldDB" id="A0A7D3Y3U6"/>
<dbReference type="CDD" id="cd00685">
    <property type="entry name" value="Trans_IPPS_HT"/>
    <property type="match status" value="1"/>
</dbReference>
<keyword evidence="8" id="KW-0414">Isoprene biosynthesis</keyword>
<comment type="catalytic activity">
    <reaction evidence="11">
        <text>isopentenyl diphosphate + (2E)-geranyl diphosphate = (2E,6E)-farnesyl diphosphate + diphosphate</text>
        <dbReference type="Rhea" id="RHEA:19361"/>
        <dbReference type="ChEBI" id="CHEBI:33019"/>
        <dbReference type="ChEBI" id="CHEBI:58057"/>
        <dbReference type="ChEBI" id="CHEBI:128769"/>
        <dbReference type="ChEBI" id="CHEBI:175763"/>
        <dbReference type="EC" id="2.5.1.10"/>
    </reaction>
</comment>
<dbReference type="SFLD" id="SFLDG01017">
    <property type="entry name" value="Polyprenyl_Transferase_Like"/>
    <property type="match status" value="1"/>
</dbReference>
<name>A0A7D3Y3U6_9BACL</name>
<dbReference type="Gene3D" id="1.10.600.10">
    <property type="entry name" value="Farnesyl Diphosphate Synthase"/>
    <property type="match status" value="1"/>
</dbReference>
<dbReference type="PROSITE" id="PS00723">
    <property type="entry name" value="POLYPRENYL_SYNTHASE_1"/>
    <property type="match status" value="1"/>
</dbReference>
<evidence type="ECO:0000256" key="7">
    <source>
        <dbReference type="ARBA" id="ARBA00022842"/>
    </source>
</evidence>
<keyword evidence="7" id="KW-0460">Magnesium</keyword>
<dbReference type="PROSITE" id="PS00444">
    <property type="entry name" value="POLYPRENYL_SYNTHASE_2"/>
    <property type="match status" value="1"/>
</dbReference>
<evidence type="ECO:0000256" key="5">
    <source>
        <dbReference type="ARBA" id="ARBA00022679"/>
    </source>
</evidence>
<dbReference type="Proteomes" id="UP000503088">
    <property type="component" value="Chromosome"/>
</dbReference>
<reference evidence="13 14" key="1">
    <citation type="submission" date="2020-01" db="EMBL/GenBank/DDBJ databases">
        <authorList>
            <person name="Gulvik C.A."/>
            <person name="Batra D.G."/>
        </authorList>
    </citation>
    <scope>NUCLEOTIDE SEQUENCE [LARGE SCALE GENOMIC DNA]</scope>
    <source>
        <strain evidence="13 14">W9323</strain>
    </source>
</reference>
<dbReference type="EMBL" id="CP048104">
    <property type="protein sequence ID" value="QKG85943.1"/>
    <property type="molecule type" value="Genomic_DNA"/>
</dbReference>
<sequence length="291" mass="31560">MKSKAGKVEQEMIVHLEKSPEIPSTLKDAMTYSLMAGGKRLRPVLMLAACEALGGSEEKALPFACAIEMIHTYSLIHDDLPSMDNDDYRRGRLTNHKVYGEALAILAGDALLTKAFGILAEASLHADLDGNIALSLIQEASRRAGAEGMVGGQVKDIMSENQQVTLEQLQEIHRSKTGDLISFSVRAGAMVAGASPSQLTALTGYAERLGLAFQIRDDILDVIGDKEKIGKPVGSDEEKNKATYPALIGLEDSEKWVVRLIDEAKALIGNEEGIYPTDLLHIANYLISREQ</sequence>
<accession>A0A7D3Y3U6</accession>
<keyword evidence="5 12" id="KW-0808">Transferase</keyword>
<keyword evidence="6" id="KW-0479">Metal-binding</keyword>